<dbReference type="PANTHER" id="PTHR39200">
    <property type="entry name" value="HYPOTHETICAL EXPORTED PROTEIN"/>
    <property type="match status" value="1"/>
</dbReference>
<accession>H1Y5F9</accession>
<feature type="region of interest" description="Disordered" evidence="1">
    <location>
        <begin position="220"/>
        <end position="240"/>
    </location>
</feature>
<keyword evidence="5" id="KW-1185">Reference proteome</keyword>
<evidence type="ECO:0000256" key="2">
    <source>
        <dbReference type="SAM" id="SignalP"/>
    </source>
</evidence>
<dbReference type="Proteomes" id="UP000002774">
    <property type="component" value="Chromosome"/>
</dbReference>
<sequence length="240" mass="25360">MNRIYVFMAVIAASAIVVLSACNGFTCKKGSGKQITETRKMADFSKLDISGGYDVVIKQDTAESLSITADDNLMKYIKTEVNGDKLRVHSSGNICSTGKFVINISLRNLSAIKTSGAVAISSPGKINVKDLDLDFSGASKITLDLNANNVSTSGSGLTELNLTGQASTHNVELSGSGHINAFDFVVAKYHIETSGSSHCQINVLNELNINSSGTSDIEYRGNPANISNNKSGASSLKKVE</sequence>
<dbReference type="eggNOG" id="COG3595">
    <property type="taxonomic scope" value="Bacteria"/>
</dbReference>
<dbReference type="AlphaFoldDB" id="H1Y5F9"/>
<feature type="chain" id="PRO_5003557067" description="Putative auto-transporter adhesin head GIN domain-containing protein" evidence="2">
    <location>
        <begin position="21"/>
        <end position="240"/>
    </location>
</feature>
<dbReference type="PANTHER" id="PTHR39200:SF1">
    <property type="entry name" value="AUTO-TRANSPORTER ADHESIN HEAD GIN DOMAIN-CONTAINING PROTEIN-RELATED"/>
    <property type="match status" value="1"/>
</dbReference>
<evidence type="ECO:0000313" key="4">
    <source>
        <dbReference type="EMBL" id="EHQ29311.1"/>
    </source>
</evidence>
<feature type="compositionally biased region" description="Polar residues" evidence="1">
    <location>
        <begin position="224"/>
        <end position="234"/>
    </location>
</feature>
<feature type="signal peptide" evidence="2">
    <location>
        <begin position="1"/>
        <end position="20"/>
    </location>
</feature>
<gene>
    <name evidence="4" type="ORF">Mucpa_5236</name>
</gene>
<proteinExistence type="predicted"/>
<feature type="domain" description="Putative auto-transporter adhesin head GIN" evidence="3">
    <location>
        <begin position="43"/>
        <end position="223"/>
    </location>
</feature>
<organism evidence="4 5">
    <name type="scientific">Mucilaginibacter paludis DSM 18603</name>
    <dbReference type="NCBI Taxonomy" id="714943"/>
    <lineage>
        <taxon>Bacteria</taxon>
        <taxon>Pseudomonadati</taxon>
        <taxon>Bacteroidota</taxon>
        <taxon>Sphingobacteriia</taxon>
        <taxon>Sphingobacteriales</taxon>
        <taxon>Sphingobacteriaceae</taxon>
        <taxon>Mucilaginibacter</taxon>
    </lineage>
</organism>
<dbReference type="EMBL" id="CM001403">
    <property type="protein sequence ID" value="EHQ29311.1"/>
    <property type="molecule type" value="Genomic_DNA"/>
</dbReference>
<dbReference type="Pfam" id="PF10988">
    <property type="entry name" value="DUF2807"/>
    <property type="match status" value="1"/>
</dbReference>
<evidence type="ECO:0000313" key="5">
    <source>
        <dbReference type="Proteomes" id="UP000002774"/>
    </source>
</evidence>
<protein>
    <recommendedName>
        <fullName evidence="3">Putative auto-transporter adhesin head GIN domain-containing protein</fullName>
    </recommendedName>
</protein>
<dbReference type="OrthoDB" id="5585143at2"/>
<dbReference type="STRING" id="714943.Mucpa_5236"/>
<name>H1Y5F9_9SPHI</name>
<evidence type="ECO:0000259" key="3">
    <source>
        <dbReference type="Pfam" id="PF10988"/>
    </source>
</evidence>
<reference evidence="4" key="1">
    <citation type="submission" date="2011-09" db="EMBL/GenBank/DDBJ databases">
        <title>The permanent draft genome of Mucilaginibacter paludis DSM 18603.</title>
        <authorList>
            <consortium name="US DOE Joint Genome Institute (JGI-PGF)"/>
            <person name="Lucas S."/>
            <person name="Han J."/>
            <person name="Lapidus A."/>
            <person name="Bruce D."/>
            <person name="Goodwin L."/>
            <person name="Pitluck S."/>
            <person name="Peters L."/>
            <person name="Kyrpides N."/>
            <person name="Mavromatis K."/>
            <person name="Ivanova N."/>
            <person name="Mikhailova N."/>
            <person name="Held B."/>
            <person name="Detter J.C."/>
            <person name="Tapia R."/>
            <person name="Han C."/>
            <person name="Land M."/>
            <person name="Hauser L."/>
            <person name="Markowitz V."/>
            <person name="Cheng J.-F."/>
            <person name="Hugenholtz P."/>
            <person name="Woyke T."/>
            <person name="Wu D."/>
            <person name="Tindall B."/>
            <person name="Brambilla E."/>
            <person name="Klenk H.-P."/>
            <person name="Eisen J.A."/>
        </authorList>
    </citation>
    <scope>NUCLEOTIDE SEQUENCE [LARGE SCALE GENOMIC DNA]</scope>
    <source>
        <strain evidence="4">DSM 18603</strain>
    </source>
</reference>
<dbReference type="PROSITE" id="PS51257">
    <property type="entry name" value="PROKAR_LIPOPROTEIN"/>
    <property type="match status" value="1"/>
</dbReference>
<evidence type="ECO:0000256" key="1">
    <source>
        <dbReference type="SAM" id="MobiDB-lite"/>
    </source>
</evidence>
<keyword evidence="2" id="KW-0732">Signal</keyword>
<dbReference type="RefSeq" id="WP_008510431.1">
    <property type="nucleotide sequence ID" value="NZ_CM001403.1"/>
</dbReference>
<dbReference type="Gene3D" id="2.160.20.120">
    <property type="match status" value="1"/>
</dbReference>
<dbReference type="InterPro" id="IPR021255">
    <property type="entry name" value="DUF2807"/>
</dbReference>
<dbReference type="HOGENOM" id="CLU_072746_2_1_10"/>